<dbReference type="InterPro" id="IPR006293">
    <property type="entry name" value="DNA_helicase_ATP-dep_RecQ_bac"/>
</dbReference>
<dbReference type="Pfam" id="PF00270">
    <property type="entry name" value="DEAD"/>
    <property type="match status" value="1"/>
</dbReference>
<dbReference type="Pfam" id="PF09382">
    <property type="entry name" value="RQC"/>
    <property type="match status" value="1"/>
</dbReference>
<evidence type="ECO:0000256" key="6">
    <source>
        <dbReference type="ARBA" id="ARBA00022763"/>
    </source>
</evidence>
<dbReference type="NCBIfam" id="TIGR00614">
    <property type="entry name" value="recQ_fam"/>
    <property type="match status" value="1"/>
</dbReference>
<dbReference type="FunFam" id="1.10.10.10:FF:000175">
    <property type="entry name" value="ATP-dependent DNA helicase RecQ"/>
    <property type="match status" value="1"/>
</dbReference>
<dbReference type="Pfam" id="PF00271">
    <property type="entry name" value="Helicase_C"/>
    <property type="match status" value="1"/>
</dbReference>
<keyword evidence="4" id="KW-0479">Metal-binding</keyword>
<dbReference type="RefSeq" id="WP_136166781.1">
    <property type="nucleotide sequence ID" value="NZ_KZ819080.1"/>
</dbReference>
<dbReference type="InterPro" id="IPR027417">
    <property type="entry name" value="P-loop_NTPase"/>
</dbReference>
<dbReference type="InterPro" id="IPR010997">
    <property type="entry name" value="HRDC-like_sf"/>
</dbReference>
<dbReference type="InterPro" id="IPR014001">
    <property type="entry name" value="Helicase_ATP-bd"/>
</dbReference>
<evidence type="ECO:0000256" key="14">
    <source>
        <dbReference type="ARBA" id="ARBA00023235"/>
    </source>
</evidence>
<organism evidence="20 21">
    <name type="scientific">Brenneria corticis</name>
    <dbReference type="NCBI Taxonomy" id="2173106"/>
    <lineage>
        <taxon>Bacteria</taxon>
        <taxon>Pseudomonadati</taxon>
        <taxon>Pseudomonadota</taxon>
        <taxon>Gammaproteobacteria</taxon>
        <taxon>Enterobacterales</taxon>
        <taxon>Pectobacteriaceae</taxon>
        <taxon>Brenneria</taxon>
    </lineage>
</organism>
<evidence type="ECO:0000256" key="10">
    <source>
        <dbReference type="ARBA" id="ARBA00022840"/>
    </source>
</evidence>
<dbReference type="Gene3D" id="1.10.10.10">
    <property type="entry name" value="Winged helix-like DNA-binding domain superfamily/Winged helix DNA-binding domain"/>
    <property type="match status" value="1"/>
</dbReference>
<comment type="caution">
    <text evidence="20">The sequence shown here is derived from an EMBL/GenBank/DDBJ whole genome shotgun (WGS) entry which is preliminary data.</text>
</comment>
<keyword evidence="13" id="KW-0234">DNA repair</keyword>
<evidence type="ECO:0000256" key="12">
    <source>
        <dbReference type="ARBA" id="ARBA00023172"/>
    </source>
</evidence>
<evidence type="ECO:0000256" key="1">
    <source>
        <dbReference type="ARBA" id="ARBA00001946"/>
    </source>
</evidence>
<keyword evidence="5" id="KW-0547">Nucleotide-binding</keyword>
<comment type="cofactor">
    <cofactor evidence="1">
        <name>Mg(2+)</name>
        <dbReference type="ChEBI" id="CHEBI:18420"/>
    </cofactor>
</comment>
<dbReference type="NCBIfam" id="TIGR01389">
    <property type="entry name" value="recQ"/>
    <property type="match status" value="1"/>
</dbReference>
<dbReference type="Pfam" id="PF00570">
    <property type="entry name" value="HRDC"/>
    <property type="match status" value="1"/>
</dbReference>
<reference evidence="20 21" key="1">
    <citation type="submission" date="2018-04" db="EMBL/GenBank/DDBJ databases">
        <title>Brenneria corticis sp.nov.</title>
        <authorList>
            <person name="Li Y."/>
        </authorList>
    </citation>
    <scope>NUCLEOTIDE SEQUENCE [LARGE SCALE GENOMIC DNA]</scope>
    <source>
        <strain evidence="20 21">CFCC 11842</strain>
    </source>
</reference>
<keyword evidence="7" id="KW-0378">Hydrolase</keyword>
<dbReference type="GO" id="GO:0043138">
    <property type="term" value="F:3'-5' DNA helicase activity"/>
    <property type="evidence" value="ECO:0007669"/>
    <property type="project" value="UniProtKB-EC"/>
</dbReference>
<evidence type="ECO:0000256" key="5">
    <source>
        <dbReference type="ARBA" id="ARBA00022741"/>
    </source>
</evidence>
<dbReference type="PROSITE" id="PS50967">
    <property type="entry name" value="HRDC"/>
    <property type="match status" value="1"/>
</dbReference>
<evidence type="ECO:0000256" key="2">
    <source>
        <dbReference type="ARBA" id="ARBA00001947"/>
    </source>
</evidence>
<dbReference type="FunFam" id="3.40.50.300:FF:000156">
    <property type="entry name" value="ATP-dependent DNA helicase recQ"/>
    <property type="match status" value="1"/>
</dbReference>
<keyword evidence="10" id="KW-0067">ATP-binding</keyword>
<dbReference type="SMART" id="SM00487">
    <property type="entry name" value="DEXDc"/>
    <property type="match status" value="1"/>
</dbReference>
<proteinExistence type="inferred from homology"/>
<dbReference type="PANTHER" id="PTHR13710">
    <property type="entry name" value="DNA HELICASE RECQ FAMILY MEMBER"/>
    <property type="match status" value="1"/>
</dbReference>
<dbReference type="EMBL" id="QDKH01000013">
    <property type="protein sequence ID" value="PWC14773.1"/>
    <property type="molecule type" value="Genomic_DNA"/>
</dbReference>
<evidence type="ECO:0000259" key="19">
    <source>
        <dbReference type="PROSITE" id="PS51194"/>
    </source>
</evidence>
<evidence type="ECO:0000256" key="16">
    <source>
        <dbReference type="NCBIfam" id="TIGR01389"/>
    </source>
</evidence>
<evidence type="ECO:0000256" key="3">
    <source>
        <dbReference type="ARBA" id="ARBA00005446"/>
    </source>
</evidence>
<keyword evidence="12" id="KW-0233">DNA recombination</keyword>
<dbReference type="GO" id="GO:0009378">
    <property type="term" value="F:four-way junction helicase activity"/>
    <property type="evidence" value="ECO:0007669"/>
    <property type="project" value="TreeGrafter"/>
</dbReference>
<protein>
    <recommendedName>
        <fullName evidence="16">DNA helicase RecQ</fullName>
        <ecNumber evidence="16">5.6.2.4</ecNumber>
    </recommendedName>
</protein>
<evidence type="ECO:0000256" key="15">
    <source>
        <dbReference type="ARBA" id="ARBA00034617"/>
    </source>
</evidence>
<evidence type="ECO:0000256" key="13">
    <source>
        <dbReference type="ARBA" id="ARBA00023204"/>
    </source>
</evidence>
<keyword evidence="14" id="KW-0413">Isomerase</keyword>
<dbReference type="SMART" id="SM00956">
    <property type="entry name" value="RQC"/>
    <property type="match status" value="1"/>
</dbReference>
<dbReference type="GO" id="GO:0046872">
    <property type="term" value="F:metal ion binding"/>
    <property type="evidence" value="ECO:0007669"/>
    <property type="project" value="UniProtKB-KW"/>
</dbReference>
<evidence type="ECO:0000313" key="20">
    <source>
        <dbReference type="EMBL" id="PWC14773.1"/>
    </source>
</evidence>
<dbReference type="FunFam" id="3.40.50.300:FF:000296">
    <property type="entry name" value="ATP-dependent DNA helicase RecQ"/>
    <property type="match status" value="1"/>
</dbReference>
<dbReference type="SUPFAM" id="SSF47819">
    <property type="entry name" value="HRDC-like"/>
    <property type="match status" value="1"/>
</dbReference>
<comment type="similarity">
    <text evidence="3">Belongs to the helicase family. RecQ subfamily.</text>
</comment>
<evidence type="ECO:0000313" key="21">
    <source>
        <dbReference type="Proteomes" id="UP000296159"/>
    </source>
</evidence>
<dbReference type="InterPro" id="IPR036388">
    <property type="entry name" value="WH-like_DNA-bd_sf"/>
</dbReference>
<evidence type="ECO:0000259" key="18">
    <source>
        <dbReference type="PROSITE" id="PS51192"/>
    </source>
</evidence>
<dbReference type="GO" id="GO:0006260">
    <property type="term" value="P:DNA replication"/>
    <property type="evidence" value="ECO:0007669"/>
    <property type="project" value="InterPro"/>
</dbReference>
<dbReference type="GO" id="GO:0006281">
    <property type="term" value="P:DNA repair"/>
    <property type="evidence" value="ECO:0007669"/>
    <property type="project" value="UniProtKB-KW"/>
</dbReference>
<name>A0A2U1TZE9_9GAMM</name>
<keyword evidence="9" id="KW-0862">Zinc</keyword>
<dbReference type="FunFam" id="1.10.150.80:FF:000002">
    <property type="entry name" value="ATP-dependent DNA helicase RecQ"/>
    <property type="match status" value="1"/>
</dbReference>
<feature type="domain" description="Helicase C-terminal" evidence="19">
    <location>
        <begin position="223"/>
        <end position="369"/>
    </location>
</feature>
<keyword evidence="11" id="KW-0238">DNA-binding</keyword>
<keyword evidence="21" id="KW-1185">Reference proteome</keyword>
<dbReference type="PROSITE" id="PS51192">
    <property type="entry name" value="HELICASE_ATP_BIND_1"/>
    <property type="match status" value="1"/>
</dbReference>
<dbReference type="Gene3D" id="3.40.50.300">
    <property type="entry name" value="P-loop containing nucleotide triphosphate hydrolases"/>
    <property type="match status" value="2"/>
</dbReference>
<dbReference type="Pfam" id="PF16124">
    <property type="entry name" value="RecQ_Zn_bind"/>
    <property type="match status" value="1"/>
</dbReference>
<comment type="cofactor">
    <cofactor evidence="2">
        <name>Zn(2+)</name>
        <dbReference type="ChEBI" id="CHEBI:29105"/>
    </cofactor>
</comment>
<dbReference type="InterPro" id="IPR001650">
    <property type="entry name" value="Helicase_C-like"/>
</dbReference>
<dbReference type="GO" id="GO:0009432">
    <property type="term" value="P:SOS response"/>
    <property type="evidence" value="ECO:0007669"/>
    <property type="project" value="UniProtKB-UniRule"/>
</dbReference>
<dbReference type="InterPro" id="IPR044876">
    <property type="entry name" value="HRDC_dom_sf"/>
</dbReference>
<dbReference type="AlphaFoldDB" id="A0A2U1TZE9"/>
<feature type="domain" description="HRDC" evidence="17">
    <location>
        <begin position="530"/>
        <end position="609"/>
    </location>
</feature>
<dbReference type="SMART" id="SM00341">
    <property type="entry name" value="HRDC"/>
    <property type="match status" value="1"/>
</dbReference>
<dbReference type="SUPFAM" id="SSF52540">
    <property type="entry name" value="P-loop containing nucleoside triphosphate hydrolases"/>
    <property type="match status" value="2"/>
</dbReference>
<dbReference type="InterPro" id="IPR004589">
    <property type="entry name" value="DNA_helicase_ATP-dep_RecQ"/>
</dbReference>
<evidence type="ECO:0000256" key="11">
    <source>
        <dbReference type="ARBA" id="ARBA00023125"/>
    </source>
</evidence>
<sequence length="609" mass="68289">MSTAEVLNKEALAVQVLRDTFGYQQFRPGQQEIINATISGRDCLVIMPTGGGKSLCYQIPALVMDGLTLVVSPLISLMKDQVDQLQAYGVSAACLNSTQTREQQHEVMAGCRSGQIKLLYIAPERLTTDSFLDHLIHWRPSLIAVDEAHCISQWGHDFRPEYRALGQVKQHFPGLPVIALTATADETTRSDIVRLLDLQSPLVQVSSFDRPNIRYTLVEKFKPLDQLWMFVQGQRGKSGIIYCNSRAKVEDISARLQSRGLSVAAYHAGLDNERRAQVQEAFQRDDLQVVVATVAFGMGINKPNVRFVVHFDIPRNIESYYQETGRAGRDGLAAEAALFYDPADMAWLRRCLEEKPAGQQLDIERHKLNAMGAFAEAQTCRRLVLLNYFGEGRQQPCGNCDICLDPPKRYDGLVEAQKALSCVYRVGQRFGMGYIVEVLRGANNQRIREFAHDKLPVYGIGRDKSQEHWVSVLRQLIHLGLLQQNIAQYSALQLTESARPVLRGEVPLQLAVPRVINLKPRAASQKSYGGNYDRKLFAKLRKLRKSIADEANIPPYVVFSDATLLEMAELMPITAAELLNINGVGHRKLERFGAPFMSMIRDHVDNGDE</sequence>
<dbReference type="GO" id="GO:0043590">
    <property type="term" value="C:bacterial nucleoid"/>
    <property type="evidence" value="ECO:0007669"/>
    <property type="project" value="TreeGrafter"/>
</dbReference>
<dbReference type="SMART" id="SM00490">
    <property type="entry name" value="HELICc"/>
    <property type="match status" value="1"/>
</dbReference>
<evidence type="ECO:0000259" key="17">
    <source>
        <dbReference type="PROSITE" id="PS50967"/>
    </source>
</evidence>
<dbReference type="EC" id="5.6.2.4" evidence="16"/>
<dbReference type="GO" id="GO:0003677">
    <property type="term" value="F:DNA binding"/>
    <property type="evidence" value="ECO:0007669"/>
    <property type="project" value="UniProtKB-KW"/>
</dbReference>
<dbReference type="InterPro" id="IPR002121">
    <property type="entry name" value="HRDC_dom"/>
</dbReference>
<dbReference type="PROSITE" id="PS51194">
    <property type="entry name" value="HELICASE_CTER"/>
    <property type="match status" value="1"/>
</dbReference>
<dbReference type="GO" id="GO:0005524">
    <property type="term" value="F:ATP binding"/>
    <property type="evidence" value="ECO:0007669"/>
    <property type="project" value="UniProtKB-KW"/>
</dbReference>
<keyword evidence="6" id="KW-0227">DNA damage</keyword>
<accession>A0A2U1TZE9</accession>
<evidence type="ECO:0000256" key="4">
    <source>
        <dbReference type="ARBA" id="ARBA00022723"/>
    </source>
</evidence>
<dbReference type="GO" id="GO:0016787">
    <property type="term" value="F:hydrolase activity"/>
    <property type="evidence" value="ECO:0007669"/>
    <property type="project" value="UniProtKB-KW"/>
</dbReference>
<dbReference type="CDD" id="cd18794">
    <property type="entry name" value="SF2_C_RecQ"/>
    <property type="match status" value="1"/>
</dbReference>
<evidence type="ECO:0000256" key="8">
    <source>
        <dbReference type="ARBA" id="ARBA00022806"/>
    </source>
</evidence>
<dbReference type="GO" id="GO:0005737">
    <property type="term" value="C:cytoplasm"/>
    <property type="evidence" value="ECO:0007669"/>
    <property type="project" value="TreeGrafter"/>
</dbReference>
<comment type="catalytic activity">
    <reaction evidence="15">
        <text>Couples ATP hydrolysis with the unwinding of duplex DNA by translocating in the 3'-5' direction.</text>
        <dbReference type="EC" id="5.6.2.4"/>
    </reaction>
</comment>
<dbReference type="InterPro" id="IPR032284">
    <property type="entry name" value="RecQ_Zn-bd"/>
</dbReference>
<evidence type="ECO:0000256" key="9">
    <source>
        <dbReference type="ARBA" id="ARBA00022833"/>
    </source>
</evidence>
<dbReference type="InterPro" id="IPR018982">
    <property type="entry name" value="RQC_domain"/>
</dbReference>
<keyword evidence="8 20" id="KW-0347">Helicase</keyword>
<dbReference type="GO" id="GO:0030894">
    <property type="term" value="C:replisome"/>
    <property type="evidence" value="ECO:0007669"/>
    <property type="project" value="TreeGrafter"/>
</dbReference>
<dbReference type="InterPro" id="IPR011545">
    <property type="entry name" value="DEAD/DEAH_box_helicase_dom"/>
</dbReference>
<dbReference type="CDD" id="cd17920">
    <property type="entry name" value="DEXHc_RecQ"/>
    <property type="match status" value="1"/>
</dbReference>
<dbReference type="PANTHER" id="PTHR13710:SF105">
    <property type="entry name" value="ATP-DEPENDENT DNA HELICASE Q1"/>
    <property type="match status" value="1"/>
</dbReference>
<dbReference type="Proteomes" id="UP000296159">
    <property type="component" value="Unassembled WGS sequence"/>
</dbReference>
<dbReference type="NCBIfam" id="NF008279">
    <property type="entry name" value="PRK11057.1"/>
    <property type="match status" value="1"/>
</dbReference>
<feature type="domain" description="Helicase ATP-binding" evidence="18">
    <location>
        <begin position="34"/>
        <end position="202"/>
    </location>
</feature>
<gene>
    <name evidence="20" type="ORF">DDT56_12580</name>
</gene>
<dbReference type="GO" id="GO:0006310">
    <property type="term" value="P:DNA recombination"/>
    <property type="evidence" value="ECO:0007669"/>
    <property type="project" value="UniProtKB-UniRule"/>
</dbReference>
<dbReference type="Gene3D" id="1.10.150.80">
    <property type="entry name" value="HRDC domain"/>
    <property type="match status" value="1"/>
</dbReference>
<evidence type="ECO:0000256" key="7">
    <source>
        <dbReference type="ARBA" id="ARBA00022801"/>
    </source>
</evidence>